<evidence type="ECO:0000256" key="4">
    <source>
        <dbReference type="ARBA" id="ARBA00022801"/>
    </source>
</evidence>
<evidence type="ECO:0000313" key="8">
    <source>
        <dbReference type="EMBL" id="DAE09270.1"/>
    </source>
</evidence>
<reference evidence="8" key="1">
    <citation type="journal article" date="2021" name="Proc. Natl. Acad. Sci. U.S.A.">
        <title>A Catalog of Tens of Thousands of Viruses from Human Metagenomes Reveals Hidden Associations with Chronic Diseases.</title>
        <authorList>
            <person name="Tisza M.J."/>
            <person name="Buck C.B."/>
        </authorList>
    </citation>
    <scope>NUCLEOTIDE SEQUENCE</scope>
    <source>
        <strain evidence="8">CtdKF3</strain>
    </source>
</reference>
<name>A0A8S5PQ84_9CAUD</name>
<comment type="cofactor">
    <cofactor evidence="1">
        <name>Zn(2+)</name>
        <dbReference type="ChEBI" id="CHEBI:29105"/>
    </cofactor>
</comment>
<dbReference type="PANTHER" id="PTHR11705">
    <property type="entry name" value="PROTEASE FAMILY M14 CARBOXYPEPTIDASE A,B"/>
    <property type="match status" value="1"/>
</dbReference>
<proteinExistence type="inferred from homology"/>
<dbReference type="SMART" id="SM00631">
    <property type="entry name" value="Zn_pept"/>
    <property type="match status" value="1"/>
</dbReference>
<sequence>MKEFKPLTPFNFWCQKVLPIAYDESLSYYEVLCKLRDLLNETIKQTNILTCEVKNLYDFVNTQLEKYTVEQLTEWLNDGTLQTMVDNIIKHMDMKEDYESIISNNIRSYDYTTMMNEIDIFKCKYKDMLTVIELGKSFLGRSIPLIILGSTNATNKCLIVGQQHAREIHTSQLLMKQIEFYCENWNNKYNDEIVSDIFNDNAIYFVPMTNPDGNMLVVHGLSSIPENTPNYNDLINNIKSALEEKIRTDIQKNSDVSPSWDLYPNIEWITETKGHIPNYGFREQDLFMWKANLQGIDLHYNCWENGINFEAYSRGLASGTYTQGKFALQNEIGLTGWGAQENIGLRELISRENLYQYTLTYHGRSPLIQWNYDLHDAILRRVHGCAKDFAQTAQVRYSDVYYSRVGFCGFFVNWAYTNSSQSTIDKTITMTLETGWMRFPPININNGDYLPTAPITPCPLPNEQEPFIWNSWKFISLLYMQKYVRYRDMTNKYDEMLIYNMKPQNLTPVIGALDSDGNIDDTKYGGNYGTRYLTQQQINNRIFLNGYIQLQSMGTLEDVEISEPLIVRASGIIKSINEGVNVWQGTLNRISGYTCPLADKSALIITPEFIKNGQYVRFYVFNPITGNGVYVRPKDITVPFVINFSINYIGVNQ</sequence>
<evidence type="ECO:0000256" key="6">
    <source>
        <dbReference type="ARBA" id="ARBA00023049"/>
    </source>
</evidence>
<evidence type="ECO:0000256" key="1">
    <source>
        <dbReference type="ARBA" id="ARBA00001947"/>
    </source>
</evidence>
<dbReference type="PROSITE" id="PS52035">
    <property type="entry name" value="PEPTIDASE_M14"/>
    <property type="match status" value="1"/>
</dbReference>
<evidence type="ECO:0000256" key="5">
    <source>
        <dbReference type="ARBA" id="ARBA00022833"/>
    </source>
</evidence>
<dbReference type="SUPFAM" id="SSF53187">
    <property type="entry name" value="Zn-dependent exopeptidases"/>
    <property type="match status" value="1"/>
</dbReference>
<dbReference type="PANTHER" id="PTHR11705:SF143">
    <property type="entry name" value="SLL0236 PROTEIN"/>
    <property type="match status" value="1"/>
</dbReference>
<evidence type="ECO:0000256" key="2">
    <source>
        <dbReference type="ARBA" id="ARBA00005988"/>
    </source>
</evidence>
<accession>A0A8S5PQ84</accession>
<dbReference type="GO" id="GO:0005615">
    <property type="term" value="C:extracellular space"/>
    <property type="evidence" value="ECO:0007669"/>
    <property type="project" value="TreeGrafter"/>
</dbReference>
<comment type="similarity">
    <text evidence="2">Belongs to the peptidase M14 family.</text>
</comment>
<dbReference type="GO" id="GO:0008270">
    <property type="term" value="F:zinc ion binding"/>
    <property type="evidence" value="ECO:0007669"/>
    <property type="project" value="InterPro"/>
</dbReference>
<dbReference type="Gene3D" id="3.40.630.10">
    <property type="entry name" value="Zn peptidases"/>
    <property type="match status" value="1"/>
</dbReference>
<keyword evidence="5" id="KW-0862">Zinc</keyword>
<organism evidence="8">
    <name type="scientific">Podoviridae sp. ctdKF3</name>
    <dbReference type="NCBI Taxonomy" id="2825261"/>
    <lineage>
        <taxon>Viruses</taxon>
        <taxon>Duplodnaviria</taxon>
        <taxon>Heunggongvirae</taxon>
        <taxon>Uroviricota</taxon>
        <taxon>Caudoviricetes</taxon>
    </lineage>
</organism>
<keyword evidence="6" id="KW-0482">Metalloprotease</keyword>
<evidence type="ECO:0000259" key="7">
    <source>
        <dbReference type="PROSITE" id="PS52035"/>
    </source>
</evidence>
<dbReference type="EMBL" id="BK015485">
    <property type="protein sequence ID" value="DAE09270.1"/>
    <property type="molecule type" value="Genomic_DNA"/>
</dbReference>
<evidence type="ECO:0000256" key="3">
    <source>
        <dbReference type="ARBA" id="ARBA00022670"/>
    </source>
</evidence>
<protein>
    <recommendedName>
        <fullName evidence="7">Peptidase M14 domain-containing protein</fullName>
    </recommendedName>
</protein>
<feature type="domain" description="Peptidase M14" evidence="7">
    <location>
        <begin position="107"/>
        <end position="382"/>
    </location>
</feature>
<keyword evidence="3" id="KW-0645">Protease</keyword>
<keyword evidence="4" id="KW-0378">Hydrolase</keyword>
<dbReference type="GO" id="GO:0004181">
    <property type="term" value="F:metallocarboxypeptidase activity"/>
    <property type="evidence" value="ECO:0007669"/>
    <property type="project" value="InterPro"/>
</dbReference>
<dbReference type="InterPro" id="IPR000834">
    <property type="entry name" value="Peptidase_M14"/>
</dbReference>
<dbReference type="Pfam" id="PF00246">
    <property type="entry name" value="Peptidase_M14"/>
    <property type="match status" value="1"/>
</dbReference>
<dbReference type="GO" id="GO:0006508">
    <property type="term" value="P:proteolysis"/>
    <property type="evidence" value="ECO:0007669"/>
    <property type="project" value="UniProtKB-KW"/>
</dbReference>